<dbReference type="InterPro" id="IPR036565">
    <property type="entry name" value="Mur-like_cat_sf"/>
</dbReference>
<dbReference type="GO" id="GO:0005737">
    <property type="term" value="C:cytoplasm"/>
    <property type="evidence" value="ECO:0007669"/>
    <property type="project" value="TreeGrafter"/>
</dbReference>
<dbReference type="SUPFAM" id="SSF53244">
    <property type="entry name" value="MurD-like peptide ligases, peptide-binding domain"/>
    <property type="match status" value="1"/>
</dbReference>
<comment type="caution">
    <text evidence="12">The sequence shown here is derived from an EMBL/GenBank/DDBJ whole genome shotgun (WGS) entry which is preliminary data.</text>
</comment>
<feature type="domain" description="Mur ligase C-terminal" evidence="10">
    <location>
        <begin position="280"/>
        <end position="328"/>
    </location>
</feature>
<dbReference type="PATRIC" id="fig|1045004.4.peg.1759"/>
<comment type="catalytic activity">
    <reaction evidence="9">
        <text>(6S)-5,6,7,8-tetrahydrofolyl-(gamma-L-Glu)(n) + L-glutamate + ATP = (6S)-5,6,7,8-tetrahydrofolyl-(gamma-L-Glu)(n+1) + ADP + phosphate + H(+)</text>
        <dbReference type="Rhea" id="RHEA:10580"/>
        <dbReference type="Rhea" id="RHEA-COMP:14738"/>
        <dbReference type="Rhea" id="RHEA-COMP:14740"/>
        <dbReference type="ChEBI" id="CHEBI:15378"/>
        <dbReference type="ChEBI" id="CHEBI:29985"/>
        <dbReference type="ChEBI" id="CHEBI:30616"/>
        <dbReference type="ChEBI" id="CHEBI:43474"/>
        <dbReference type="ChEBI" id="CHEBI:141005"/>
        <dbReference type="ChEBI" id="CHEBI:456216"/>
        <dbReference type="EC" id="6.3.2.17"/>
    </reaction>
</comment>
<dbReference type="GO" id="GO:0005524">
    <property type="term" value="F:ATP binding"/>
    <property type="evidence" value="ECO:0007669"/>
    <property type="project" value="UniProtKB-KW"/>
</dbReference>
<dbReference type="InterPro" id="IPR013221">
    <property type="entry name" value="Mur_ligase_cen"/>
</dbReference>
<evidence type="ECO:0000256" key="7">
    <source>
        <dbReference type="ARBA" id="ARBA00022842"/>
    </source>
</evidence>
<dbReference type="Pfam" id="PF02875">
    <property type="entry name" value="Mur_ligase_C"/>
    <property type="match status" value="1"/>
</dbReference>
<evidence type="ECO:0000256" key="4">
    <source>
        <dbReference type="ARBA" id="ARBA00022723"/>
    </source>
</evidence>
<evidence type="ECO:0000256" key="3">
    <source>
        <dbReference type="ARBA" id="ARBA00022598"/>
    </source>
</evidence>
<organism evidence="12 13">
    <name type="scientific">Oenococcus kitaharae DSM 17330</name>
    <dbReference type="NCBI Taxonomy" id="1045004"/>
    <lineage>
        <taxon>Bacteria</taxon>
        <taxon>Bacillati</taxon>
        <taxon>Bacillota</taxon>
        <taxon>Bacilli</taxon>
        <taxon>Lactobacillales</taxon>
        <taxon>Lactobacillaceae</taxon>
        <taxon>Oenococcus</taxon>
    </lineage>
</organism>
<evidence type="ECO:0000256" key="8">
    <source>
        <dbReference type="ARBA" id="ARBA00030592"/>
    </source>
</evidence>
<evidence type="ECO:0000259" key="11">
    <source>
        <dbReference type="Pfam" id="PF08245"/>
    </source>
</evidence>
<evidence type="ECO:0000256" key="6">
    <source>
        <dbReference type="ARBA" id="ARBA00022840"/>
    </source>
</evidence>
<evidence type="ECO:0000313" key="12">
    <source>
        <dbReference type="EMBL" id="EHN59860.1"/>
    </source>
</evidence>
<evidence type="ECO:0000256" key="9">
    <source>
        <dbReference type="ARBA" id="ARBA00047493"/>
    </source>
</evidence>
<dbReference type="AlphaFoldDB" id="G9WGN3"/>
<dbReference type="PANTHER" id="PTHR11136:SF0">
    <property type="entry name" value="DIHYDROFOLATE SYNTHETASE-RELATED"/>
    <property type="match status" value="1"/>
</dbReference>
<dbReference type="Gene3D" id="3.40.1190.10">
    <property type="entry name" value="Mur-like, catalytic domain"/>
    <property type="match status" value="1"/>
</dbReference>
<dbReference type="EMBL" id="AFVZ01000001">
    <property type="protein sequence ID" value="EHN59860.1"/>
    <property type="molecule type" value="Genomic_DNA"/>
</dbReference>
<name>G9WGN3_9LACO</name>
<evidence type="ECO:0000256" key="1">
    <source>
        <dbReference type="ARBA" id="ARBA00008276"/>
    </source>
</evidence>
<dbReference type="EC" id="6.3.2.17" evidence="2"/>
<dbReference type="InterPro" id="IPR036615">
    <property type="entry name" value="Mur_ligase_C_dom_sf"/>
</dbReference>
<gene>
    <name evidence="12" type="ORF">OKIT_1790</name>
</gene>
<accession>G9WGN3</accession>
<dbReference type="OrthoDB" id="9809356at2"/>
<dbReference type="PROSITE" id="PS01012">
    <property type="entry name" value="FOLYLPOLYGLU_SYNT_2"/>
    <property type="match status" value="1"/>
</dbReference>
<dbReference type="PIRSF" id="PIRSF001563">
    <property type="entry name" value="Folylpolyglu_synth"/>
    <property type="match status" value="1"/>
</dbReference>
<proteinExistence type="inferred from homology"/>
<dbReference type="eggNOG" id="COG0285">
    <property type="taxonomic scope" value="Bacteria"/>
</dbReference>
<sequence length="403" mass="45923">MIENAEQAIAWIHSLTRPGLRVEHDTQKRILALLESLGHPEKKLPPVIHVTGTNGKGSVSRFSQAILTASGFKTGLYISPFIIKFNERIEIDGQYISDSDLTVYTQRIADYYTNQTEFEVITAIALLYFSESHLDALVIEVGIGGLWDSTNVIDATVAVITSVGMDHMDILGDTLAKIAYQKVGIVKKTTKALLYGRLPSEAKEVVEKQAQDLQVPYGEIDSKLKVSRGYYQRYNAALAWAVVKIYLHNILPNERFLEIIDFWTTDKLIKFINHVSWPARMEIISKNPLIIVDGAHNPQGLAILTDSLLREYGDREQLIVFGHLEKKKISVRNFDNLPFAKVFPVNWESYRQTAESDHYEEWHKQLDELLEKIDNEKQMIVVTGSLYFVSQARIYLKNKLQKK</sequence>
<dbReference type="HOGENOM" id="CLU_015869_1_1_9"/>
<dbReference type="GO" id="GO:0046872">
    <property type="term" value="F:metal ion binding"/>
    <property type="evidence" value="ECO:0007669"/>
    <property type="project" value="UniProtKB-KW"/>
</dbReference>
<dbReference type="SUPFAM" id="SSF53623">
    <property type="entry name" value="MurD-like peptide ligases, catalytic domain"/>
    <property type="match status" value="1"/>
</dbReference>
<evidence type="ECO:0000259" key="10">
    <source>
        <dbReference type="Pfam" id="PF02875"/>
    </source>
</evidence>
<comment type="similarity">
    <text evidence="1">Belongs to the folylpolyglutamate synthase family.</text>
</comment>
<dbReference type="InterPro" id="IPR001645">
    <property type="entry name" value="Folylpolyglutamate_synth"/>
</dbReference>
<keyword evidence="4" id="KW-0479">Metal-binding</keyword>
<evidence type="ECO:0000313" key="13">
    <source>
        <dbReference type="Proteomes" id="UP000004959"/>
    </source>
</evidence>
<dbReference type="InterPro" id="IPR018109">
    <property type="entry name" value="Folylpolyglutamate_synth_CS"/>
</dbReference>
<dbReference type="Pfam" id="PF08245">
    <property type="entry name" value="Mur_ligase_M"/>
    <property type="match status" value="1"/>
</dbReference>
<evidence type="ECO:0000256" key="2">
    <source>
        <dbReference type="ARBA" id="ARBA00013025"/>
    </source>
</evidence>
<dbReference type="GO" id="GO:0008841">
    <property type="term" value="F:dihydrofolate synthase activity"/>
    <property type="evidence" value="ECO:0007669"/>
    <property type="project" value="TreeGrafter"/>
</dbReference>
<keyword evidence="5" id="KW-0547">Nucleotide-binding</keyword>
<reference evidence="12 13" key="1">
    <citation type="journal article" date="2012" name="PLoS ONE">
        <title>Functional divergence in the genus oenococcus as predicted by genome sequencing of the newly-described species, Oenococcus kitaharae.</title>
        <authorList>
            <person name="Borneman A.R."/>
            <person name="McCarthy J.M."/>
            <person name="Chambers P.J."/>
            <person name="Bartowsky E.J."/>
        </authorList>
    </citation>
    <scope>NUCLEOTIDE SEQUENCE [LARGE SCALE GENOMIC DNA]</scope>
    <source>
        <strain evidence="13">DSM17330</strain>
    </source>
</reference>
<dbReference type="InterPro" id="IPR004101">
    <property type="entry name" value="Mur_ligase_C"/>
</dbReference>
<dbReference type="Gene3D" id="3.90.190.20">
    <property type="entry name" value="Mur ligase, C-terminal domain"/>
    <property type="match status" value="1"/>
</dbReference>
<dbReference type="NCBIfam" id="TIGR01499">
    <property type="entry name" value="folC"/>
    <property type="match status" value="1"/>
</dbReference>
<dbReference type="STRING" id="336988.NT96_06875"/>
<keyword evidence="6" id="KW-0067">ATP-binding</keyword>
<protein>
    <recommendedName>
        <fullName evidence="2">tetrahydrofolate synthase</fullName>
        <ecNumber evidence="2">6.3.2.17</ecNumber>
    </recommendedName>
    <alternativeName>
        <fullName evidence="8">Tetrahydrofolylpolyglutamate synthase</fullName>
    </alternativeName>
</protein>
<keyword evidence="3" id="KW-0436">Ligase</keyword>
<dbReference type="GO" id="GO:0004326">
    <property type="term" value="F:tetrahydrofolylpolyglutamate synthase activity"/>
    <property type="evidence" value="ECO:0007669"/>
    <property type="project" value="UniProtKB-EC"/>
</dbReference>
<feature type="domain" description="Mur ligase central" evidence="11">
    <location>
        <begin position="50"/>
        <end position="191"/>
    </location>
</feature>
<keyword evidence="13" id="KW-1185">Reference proteome</keyword>
<evidence type="ECO:0000256" key="5">
    <source>
        <dbReference type="ARBA" id="ARBA00022741"/>
    </source>
</evidence>
<dbReference type="Proteomes" id="UP000004959">
    <property type="component" value="Chromosome"/>
</dbReference>
<dbReference type="PANTHER" id="PTHR11136">
    <property type="entry name" value="FOLYLPOLYGLUTAMATE SYNTHASE-RELATED"/>
    <property type="match status" value="1"/>
</dbReference>
<keyword evidence="7" id="KW-0460">Magnesium</keyword>
<dbReference type="RefSeq" id="WP_007747167.1">
    <property type="nucleotide sequence ID" value="NZ_CM001398.1"/>
</dbReference>